<proteinExistence type="predicted"/>
<sequence length="151" mass="16838">MFSDDVKASIQESILCWLATSGEDNFPSVSPKEIFTFNGDNEILIANIASPNSVNNILENPKVCVSFIHVFKQKGFQIYGSADYITKDDSDFSELYTLKIQPMTDGVYPVAGIIRIRAEKIKPIVAPSYALFPDIPEEDKVKSAKKHYGLE</sequence>
<dbReference type="InterPro" id="IPR012349">
    <property type="entry name" value="Split_barrel_FMN-bd"/>
</dbReference>
<dbReference type="InterPro" id="IPR011576">
    <property type="entry name" value="Pyridox_Oxase_N"/>
</dbReference>
<dbReference type="RefSeq" id="WP_263529803.1">
    <property type="nucleotide sequence ID" value="NZ_JAOVZB010000002.1"/>
</dbReference>
<feature type="domain" description="Pyridoxamine 5'-phosphate oxidase N-terminal" evidence="1">
    <location>
        <begin position="3"/>
        <end position="95"/>
    </location>
</feature>
<comment type="caution">
    <text evidence="2">The sequence shown here is derived from an EMBL/GenBank/DDBJ whole genome shotgun (WGS) entry which is preliminary data.</text>
</comment>
<name>A0ABT2YRB4_9GAMM</name>
<evidence type="ECO:0000259" key="1">
    <source>
        <dbReference type="Pfam" id="PF01243"/>
    </source>
</evidence>
<protein>
    <submittedName>
        <fullName evidence="2">Pyridoxamine 5'-phosphate oxidase family protein</fullName>
    </submittedName>
</protein>
<evidence type="ECO:0000313" key="2">
    <source>
        <dbReference type="EMBL" id="MCV2402423.1"/>
    </source>
</evidence>
<dbReference type="Proteomes" id="UP001209713">
    <property type="component" value="Unassembled WGS sequence"/>
</dbReference>
<dbReference type="SUPFAM" id="SSF50475">
    <property type="entry name" value="FMN-binding split barrel"/>
    <property type="match status" value="1"/>
</dbReference>
<keyword evidence="3" id="KW-1185">Reference proteome</keyword>
<evidence type="ECO:0000313" key="3">
    <source>
        <dbReference type="Proteomes" id="UP001209713"/>
    </source>
</evidence>
<organism evidence="2 3">
    <name type="scientific">Marinomonas sargassi</name>
    <dbReference type="NCBI Taxonomy" id="2984494"/>
    <lineage>
        <taxon>Bacteria</taxon>
        <taxon>Pseudomonadati</taxon>
        <taxon>Pseudomonadota</taxon>
        <taxon>Gammaproteobacteria</taxon>
        <taxon>Oceanospirillales</taxon>
        <taxon>Oceanospirillaceae</taxon>
        <taxon>Marinomonas</taxon>
    </lineage>
</organism>
<dbReference type="Gene3D" id="2.30.110.10">
    <property type="entry name" value="Electron Transport, Fmn-binding Protein, Chain A"/>
    <property type="match status" value="1"/>
</dbReference>
<dbReference type="EMBL" id="JAOVZB010000002">
    <property type="protein sequence ID" value="MCV2402423.1"/>
    <property type="molecule type" value="Genomic_DNA"/>
</dbReference>
<dbReference type="PANTHER" id="PTHR40660:SF1">
    <property type="entry name" value="5'-PHOSPHATE OXIDASE PUTATIVE DOMAIN-CONTAINING PROTEIN-RELATED"/>
    <property type="match status" value="1"/>
</dbReference>
<reference evidence="2 3" key="1">
    <citation type="submission" date="2022-10" db="EMBL/GenBank/DDBJ databases">
        <title>Marinomonas transparenta sp. nov. and Marinomonas sargassi sp. nov., isolated from marine alga (Sargassum natans (L.) Gaillon).</title>
        <authorList>
            <person name="Wang Y."/>
        </authorList>
    </citation>
    <scope>NUCLEOTIDE SEQUENCE [LARGE SCALE GENOMIC DNA]</scope>
    <source>
        <strain evidence="2 3">C2222</strain>
    </source>
</reference>
<dbReference type="PANTHER" id="PTHR40660">
    <property type="entry name" value="5'-PHOSPHATE OXIDASE PUTATIVE DOMAIN-CONTAINING PROTEIN-RELATED"/>
    <property type="match status" value="1"/>
</dbReference>
<dbReference type="Pfam" id="PF01243">
    <property type="entry name" value="PNPOx_N"/>
    <property type="match status" value="1"/>
</dbReference>
<accession>A0ABT2YRB4</accession>
<gene>
    <name evidence="2" type="ORF">OFY17_05910</name>
</gene>